<sequence length="841" mass="95530">MDSKATPILSVGDYIIGSEIGRGSFAKVFKGFNKKTNKNVAIKSVSRINLTKKLLDNLEIEINILKASRHQNVVELIECLKSKNHIHLVMEYCSLGDLSIYIKARKKLPIMQNPFGGLSYNIIQSFVSQIGSALEYLRQKNVIHRDIKPQNLLLFPPEGYIQAESELNNFFPVLKIADFGFARSLMQSSLADTLCGSPLYMAPEILRYEKYDARADLWSVGAVVYEMCTGKPPFSASNHIELQHKIDKYNDILHFPDELEDSVLSENTKPQHYIPSEIKKLISLLLKKNAENRISFEDFFVMAAFKSFDFSINQNIDQLKLLSNLEKHNTLKNHSSDKESNNLEYKIELKNHILPKNYNSDKALDISDSTENPPQVTNLYQIKPNMTFEDQGSNKTINSSKYAQDKSKTRELFGQQNLSAGSSDAHQFSQNKKYSKYKDESNALLEKEYVVIETRAVEINSLADELETTPQTNKGLKIDNKPKGIRPQVLNQISALSEAVSNAVPVYWSKPESFEKEYPLKSRTSKDLSLEYSKNSSYPSSSFSFLEINLYDKQSNKGISPEEEATIRQMESLAYKAHSVAWLADMKVSNLRTFEENNKYKKMDNERSDDKMELFLLLMGTNVDITNGEAFALYLKALSLLHKAIICARSYWNHDGGFSQANTSPEFLVSSLNRRSSLSSAVRSSDHRPNRDVPYSSSLKTHNIDLFPQKKSKTASQAFNNVVQWIRSKFNSCLESADLLKSISDDDNVEFYNTSVEKILYQKALELSRAAALKELNWENPFECERAYQIAIWMLSAILEKTSGDPDLIPEDLLIVEDFISAAVKRLESLKQKIANTIKPT</sequence>
<dbReference type="Gene3D" id="1.10.510.10">
    <property type="entry name" value="Transferase(Phosphotransferase) domain 1"/>
    <property type="match status" value="1"/>
</dbReference>
<comment type="caution">
    <text evidence="10">The sequence shown here is derived from an EMBL/GenBank/DDBJ whole genome shotgun (WGS) entry which is preliminary data.</text>
</comment>
<evidence type="ECO:0000256" key="7">
    <source>
        <dbReference type="PROSITE-ProRule" id="PRU10141"/>
    </source>
</evidence>
<evidence type="ECO:0000256" key="4">
    <source>
        <dbReference type="ARBA" id="ARBA00022777"/>
    </source>
</evidence>
<dbReference type="GO" id="GO:0004674">
    <property type="term" value="F:protein serine/threonine kinase activity"/>
    <property type="evidence" value="ECO:0007669"/>
    <property type="project" value="UniProtKB-EC"/>
</dbReference>
<protein>
    <recommendedName>
        <fullName evidence="1">non-specific serine/threonine protein kinase</fullName>
        <ecNumber evidence="1">2.7.11.1</ecNumber>
    </recommendedName>
    <alternativeName>
        <fullName evidence="6">Autophagy-related protein 1</fullName>
    </alternativeName>
</protein>
<keyword evidence="4" id="KW-0418">Kinase</keyword>
<dbReference type="GO" id="GO:0010506">
    <property type="term" value="P:regulation of autophagy"/>
    <property type="evidence" value="ECO:0007669"/>
    <property type="project" value="InterPro"/>
</dbReference>
<evidence type="ECO:0000313" key="10">
    <source>
        <dbReference type="EMBL" id="PVU87388.1"/>
    </source>
</evidence>
<dbReference type="InterPro" id="IPR048941">
    <property type="entry name" value="ATG1-like_MIT2"/>
</dbReference>
<dbReference type="InterPro" id="IPR000719">
    <property type="entry name" value="Prot_kinase_dom"/>
</dbReference>
<feature type="region of interest" description="Disordered" evidence="8">
    <location>
        <begin position="387"/>
        <end position="407"/>
    </location>
</feature>
<evidence type="ECO:0000256" key="6">
    <source>
        <dbReference type="ARBA" id="ARBA00030237"/>
    </source>
</evidence>
<dbReference type="EC" id="2.7.11.1" evidence="1"/>
<reference evidence="10 11" key="1">
    <citation type="journal article" date="2018" name="MBio">
        <title>Comparative Genomics Reveals the Core Gene Toolbox for the Fungus-Insect Symbiosis.</title>
        <authorList>
            <person name="Wang Y."/>
            <person name="Stata M."/>
            <person name="Wang W."/>
            <person name="Stajich J.E."/>
            <person name="White M.M."/>
            <person name="Moncalvo J.M."/>
        </authorList>
    </citation>
    <scope>NUCLEOTIDE SEQUENCE [LARGE SCALE GENOMIC DNA]</scope>
    <source>
        <strain evidence="10 11">SWE-8-4</strain>
    </source>
</reference>
<dbReference type="PROSITE" id="PS00107">
    <property type="entry name" value="PROTEIN_KINASE_ATP"/>
    <property type="match status" value="1"/>
</dbReference>
<dbReference type="GO" id="GO:0034045">
    <property type="term" value="C:phagophore assembly site membrane"/>
    <property type="evidence" value="ECO:0007669"/>
    <property type="project" value="TreeGrafter"/>
</dbReference>
<dbReference type="GO" id="GO:0042594">
    <property type="term" value="P:response to starvation"/>
    <property type="evidence" value="ECO:0007669"/>
    <property type="project" value="TreeGrafter"/>
</dbReference>
<dbReference type="PROSITE" id="PS50011">
    <property type="entry name" value="PROTEIN_KINASE_DOM"/>
    <property type="match status" value="1"/>
</dbReference>
<evidence type="ECO:0000256" key="8">
    <source>
        <dbReference type="SAM" id="MobiDB-lite"/>
    </source>
</evidence>
<dbReference type="GO" id="GO:0005524">
    <property type="term" value="F:ATP binding"/>
    <property type="evidence" value="ECO:0007669"/>
    <property type="project" value="UniProtKB-UniRule"/>
</dbReference>
<keyword evidence="3 7" id="KW-0547">Nucleotide-binding</keyword>
<dbReference type="Proteomes" id="UP000245383">
    <property type="component" value="Unassembled WGS sequence"/>
</dbReference>
<evidence type="ECO:0000313" key="11">
    <source>
        <dbReference type="Proteomes" id="UP000245383"/>
    </source>
</evidence>
<dbReference type="GO" id="GO:0000045">
    <property type="term" value="P:autophagosome assembly"/>
    <property type="evidence" value="ECO:0007669"/>
    <property type="project" value="TreeGrafter"/>
</dbReference>
<evidence type="ECO:0000256" key="3">
    <source>
        <dbReference type="ARBA" id="ARBA00022741"/>
    </source>
</evidence>
<dbReference type="Pfam" id="PF12063">
    <property type="entry name" value="ATG1-like_MIT1"/>
    <property type="match status" value="1"/>
</dbReference>
<dbReference type="EMBL" id="MBFR01000502">
    <property type="protein sequence ID" value="PVU87388.1"/>
    <property type="molecule type" value="Genomic_DNA"/>
</dbReference>
<gene>
    <name evidence="10" type="ORF">BB561_006362</name>
</gene>
<name>A0A2T9Y4Z1_9FUNG</name>
<evidence type="ECO:0000259" key="9">
    <source>
        <dbReference type="PROSITE" id="PS50011"/>
    </source>
</evidence>
<evidence type="ECO:0000256" key="5">
    <source>
        <dbReference type="ARBA" id="ARBA00022840"/>
    </source>
</evidence>
<dbReference type="PANTHER" id="PTHR24348">
    <property type="entry name" value="SERINE/THREONINE-PROTEIN KINASE UNC-51-RELATED"/>
    <property type="match status" value="1"/>
</dbReference>
<dbReference type="PANTHER" id="PTHR24348:SF22">
    <property type="entry name" value="NON-SPECIFIC SERINE_THREONINE PROTEIN KINASE"/>
    <property type="match status" value="1"/>
</dbReference>
<keyword evidence="11" id="KW-1185">Reference proteome</keyword>
<feature type="compositionally biased region" description="Polar residues" evidence="8">
    <location>
        <begin position="388"/>
        <end position="402"/>
    </location>
</feature>
<dbReference type="PROSITE" id="PS00108">
    <property type="entry name" value="PROTEIN_KINASE_ST"/>
    <property type="match status" value="1"/>
</dbReference>
<dbReference type="Pfam" id="PF00069">
    <property type="entry name" value="Pkinase"/>
    <property type="match status" value="1"/>
</dbReference>
<dbReference type="GO" id="GO:0005776">
    <property type="term" value="C:autophagosome"/>
    <property type="evidence" value="ECO:0007669"/>
    <property type="project" value="TreeGrafter"/>
</dbReference>
<accession>A0A2T9Y4Z1</accession>
<organism evidence="10 11">
    <name type="scientific">Smittium simulii</name>
    <dbReference type="NCBI Taxonomy" id="133385"/>
    <lineage>
        <taxon>Eukaryota</taxon>
        <taxon>Fungi</taxon>
        <taxon>Fungi incertae sedis</taxon>
        <taxon>Zoopagomycota</taxon>
        <taxon>Kickxellomycotina</taxon>
        <taxon>Harpellomycetes</taxon>
        <taxon>Harpellales</taxon>
        <taxon>Legeriomycetaceae</taxon>
        <taxon>Smittium</taxon>
    </lineage>
</organism>
<dbReference type="InterPro" id="IPR017441">
    <property type="entry name" value="Protein_kinase_ATP_BS"/>
</dbReference>
<dbReference type="GO" id="GO:0034727">
    <property type="term" value="P:piecemeal microautophagy of the nucleus"/>
    <property type="evidence" value="ECO:0007669"/>
    <property type="project" value="TreeGrafter"/>
</dbReference>
<evidence type="ECO:0000256" key="2">
    <source>
        <dbReference type="ARBA" id="ARBA00022679"/>
    </source>
</evidence>
<dbReference type="Pfam" id="PF21127">
    <property type="entry name" value="ATG1-like_MIT2"/>
    <property type="match status" value="1"/>
</dbReference>
<dbReference type="AlphaFoldDB" id="A0A2T9Y4Z1"/>
<dbReference type="InterPro" id="IPR045269">
    <property type="entry name" value="Atg1-like"/>
</dbReference>
<keyword evidence="2" id="KW-0808">Transferase</keyword>
<dbReference type="InterPro" id="IPR022708">
    <property type="entry name" value="Atg1-like_tMIT"/>
</dbReference>
<dbReference type="SUPFAM" id="SSF56112">
    <property type="entry name" value="Protein kinase-like (PK-like)"/>
    <property type="match status" value="1"/>
</dbReference>
<dbReference type="InterPro" id="IPR008271">
    <property type="entry name" value="Ser/Thr_kinase_AS"/>
</dbReference>
<dbReference type="GO" id="GO:0000422">
    <property type="term" value="P:autophagy of mitochondrion"/>
    <property type="evidence" value="ECO:0007669"/>
    <property type="project" value="TreeGrafter"/>
</dbReference>
<proteinExistence type="predicted"/>
<keyword evidence="5 7" id="KW-0067">ATP-binding</keyword>
<dbReference type="FunFam" id="3.30.200.20:FF:000042">
    <property type="entry name" value="Aurora kinase A"/>
    <property type="match status" value="1"/>
</dbReference>
<dbReference type="GO" id="GO:0005829">
    <property type="term" value="C:cytosol"/>
    <property type="evidence" value="ECO:0007669"/>
    <property type="project" value="TreeGrafter"/>
</dbReference>
<feature type="binding site" evidence="7">
    <location>
        <position position="43"/>
    </location>
    <ligand>
        <name>ATP</name>
        <dbReference type="ChEBI" id="CHEBI:30616"/>
    </ligand>
</feature>
<dbReference type="GO" id="GO:0061709">
    <property type="term" value="P:reticulophagy"/>
    <property type="evidence" value="ECO:0007669"/>
    <property type="project" value="TreeGrafter"/>
</dbReference>
<feature type="domain" description="Protein kinase" evidence="9">
    <location>
        <begin position="14"/>
        <end position="305"/>
    </location>
</feature>
<dbReference type="STRING" id="133385.A0A2T9Y4Z1"/>
<dbReference type="SMART" id="SM00220">
    <property type="entry name" value="S_TKc"/>
    <property type="match status" value="1"/>
</dbReference>
<dbReference type="InterPro" id="IPR011009">
    <property type="entry name" value="Kinase-like_dom_sf"/>
</dbReference>
<evidence type="ECO:0000256" key="1">
    <source>
        <dbReference type="ARBA" id="ARBA00012513"/>
    </source>
</evidence>
<dbReference type="OrthoDB" id="346907at2759"/>